<sequence>MGFDWQDHKEKEQKKQEMDDSIPSLDERSTRPKVPHCSICGHPGRKKSHHKFSNDFCGTFPRKGCLEKPEGFVCDCSTCDMVIMNCNGVATNNIGLGFRLRFRASLKFKICTWRVLA</sequence>
<evidence type="ECO:0000313" key="2">
    <source>
        <dbReference type="EMBL" id="KAJ9680801.1"/>
    </source>
</evidence>
<protein>
    <submittedName>
        <fullName evidence="2">Uncharacterized protein</fullName>
    </submittedName>
</protein>
<evidence type="ECO:0000313" key="3">
    <source>
        <dbReference type="Proteomes" id="UP001168098"/>
    </source>
</evidence>
<dbReference type="EMBL" id="JARBHA010000015">
    <property type="protein sequence ID" value="KAJ9680801.1"/>
    <property type="molecule type" value="Genomic_DNA"/>
</dbReference>
<name>A0AA39DE81_VITRO</name>
<evidence type="ECO:0000256" key="1">
    <source>
        <dbReference type="SAM" id="MobiDB-lite"/>
    </source>
</evidence>
<organism evidence="2 3">
    <name type="scientific">Vitis rotundifolia</name>
    <name type="common">Muscadine grape</name>
    <dbReference type="NCBI Taxonomy" id="103349"/>
    <lineage>
        <taxon>Eukaryota</taxon>
        <taxon>Viridiplantae</taxon>
        <taxon>Streptophyta</taxon>
        <taxon>Embryophyta</taxon>
        <taxon>Tracheophyta</taxon>
        <taxon>Spermatophyta</taxon>
        <taxon>Magnoliopsida</taxon>
        <taxon>eudicotyledons</taxon>
        <taxon>Gunneridae</taxon>
        <taxon>Pentapetalae</taxon>
        <taxon>rosids</taxon>
        <taxon>Vitales</taxon>
        <taxon>Vitaceae</taxon>
        <taxon>Viteae</taxon>
        <taxon>Vitis</taxon>
    </lineage>
</organism>
<dbReference type="Proteomes" id="UP001168098">
    <property type="component" value="Unassembled WGS sequence"/>
</dbReference>
<comment type="caution">
    <text evidence="2">The sequence shown here is derived from an EMBL/GenBank/DDBJ whole genome shotgun (WGS) entry which is preliminary data.</text>
</comment>
<reference evidence="2 3" key="1">
    <citation type="journal article" date="2023" name="BMC Biotechnol.">
        <title>Vitis rotundifolia cv Carlos genome sequencing.</title>
        <authorList>
            <person name="Huff M."/>
            <person name="Hulse-Kemp A."/>
            <person name="Scheffler B."/>
            <person name="Youngblood R."/>
            <person name="Simpson S."/>
            <person name="Babiker E."/>
            <person name="Staton M."/>
        </authorList>
    </citation>
    <scope>NUCLEOTIDE SEQUENCE [LARGE SCALE GENOMIC DNA]</scope>
    <source>
        <tissue evidence="2">Leaf</tissue>
    </source>
</reference>
<keyword evidence="3" id="KW-1185">Reference proteome</keyword>
<feature type="compositionally biased region" description="Basic and acidic residues" evidence="1">
    <location>
        <begin position="1"/>
        <end position="18"/>
    </location>
</feature>
<dbReference type="AlphaFoldDB" id="A0AA39DE81"/>
<accession>A0AA39DE81</accession>
<proteinExistence type="predicted"/>
<feature type="region of interest" description="Disordered" evidence="1">
    <location>
        <begin position="1"/>
        <end position="33"/>
    </location>
</feature>
<gene>
    <name evidence="2" type="ORF">PVL29_019959</name>
</gene>